<feature type="transmembrane region" description="Helical" evidence="1">
    <location>
        <begin position="36"/>
        <end position="53"/>
    </location>
</feature>
<dbReference type="KEGG" id="ica:Intca_3404"/>
<dbReference type="HOGENOM" id="CLU_2973361_0_0_11"/>
<evidence type="ECO:0000256" key="1">
    <source>
        <dbReference type="SAM" id="Phobius"/>
    </source>
</evidence>
<feature type="transmembrane region" description="Helical" evidence="1">
    <location>
        <begin position="12"/>
        <end position="30"/>
    </location>
</feature>
<evidence type="ECO:0000313" key="2">
    <source>
        <dbReference type="EMBL" id="ADU49884.1"/>
    </source>
</evidence>
<protein>
    <submittedName>
        <fullName evidence="2">Uncharacterized protein</fullName>
    </submittedName>
</protein>
<dbReference type="Proteomes" id="UP000008914">
    <property type="component" value="Chromosome"/>
</dbReference>
<sequence length="58" mass="6349">MTERATRDLRRWAWVFLLVPPLVLFGTYSGSSLAPLGWIGAALVLATMLVFALRSAGK</sequence>
<dbReference type="AlphaFoldDB" id="E6SF70"/>
<keyword evidence="1" id="KW-0472">Membrane</keyword>
<evidence type="ECO:0000313" key="3">
    <source>
        <dbReference type="Proteomes" id="UP000008914"/>
    </source>
</evidence>
<keyword evidence="1" id="KW-0812">Transmembrane</keyword>
<name>E6SF70_INTC7</name>
<dbReference type="RefSeq" id="WP_013494196.1">
    <property type="nucleotide sequence ID" value="NC_014830.1"/>
</dbReference>
<organism evidence="2 3">
    <name type="scientific">Intrasporangium calvum (strain ATCC 23552 / DSM 43043 / JCM 3097 / NBRC 12989 / NCIMB 10167 / NRRL B-3866 / 7 KIP)</name>
    <dbReference type="NCBI Taxonomy" id="710696"/>
    <lineage>
        <taxon>Bacteria</taxon>
        <taxon>Bacillati</taxon>
        <taxon>Actinomycetota</taxon>
        <taxon>Actinomycetes</taxon>
        <taxon>Micrococcales</taxon>
        <taxon>Intrasporangiaceae</taxon>
        <taxon>Intrasporangium</taxon>
    </lineage>
</organism>
<dbReference type="EMBL" id="CP002343">
    <property type="protein sequence ID" value="ADU49884.1"/>
    <property type="molecule type" value="Genomic_DNA"/>
</dbReference>
<gene>
    <name evidence="2" type="ordered locus">Intca_3404</name>
</gene>
<accession>E6SF70</accession>
<keyword evidence="1" id="KW-1133">Transmembrane helix</keyword>
<reference evidence="2 3" key="1">
    <citation type="journal article" date="2010" name="Stand. Genomic Sci.">
        <title>Complete genome sequence of Intrasporangium calvum type strain (7 KIP).</title>
        <authorList>
            <person name="Del Rio T.G."/>
            <person name="Chertkov O."/>
            <person name="Yasawong M."/>
            <person name="Lucas S."/>
            <person name="Deshpande S."/>
            <person name="Cheng J.F."/>
            <person name="Detter C."/>
            <person name="Tapia R."/>
            <person name="Han C."/>
            <person name="Goodwin L."/>
            <person name="Pitluck S."/>
            <person name="Liolios K."/>
            <person name="Ivanova N."/>
            <person name="Mavromatis K."/>
            <person name="Pati A."/>
            <person name="Chen A."/>
            <person name="Palaniappan K."/>
            <person name="Land M."/>
            <person name="Hauser L."/>
            <person name="Chang Y.J."/>
            <person name="Jeffries C.D."/>
            <person name="Rohde M."/>
            <person name="Pukall R."/>
            <person name="Sikorski J."/>
            <person name="Goker M."/>
            <person name="Woyke T."/>
            <person name="Bristow J."/>
            <person name="Eisen J.A."/>
            <person name="Markowitz V."/>
            <person name="Hugenholtz P."/>
            <person name="Kyrpides N.C."/>
            <person name="Klenk H.P."/>
            <person name="Lapidus A."/>
        </authorList>
    </citation>
    <scope>NUCLEOTIDE SEQUENCE [LARGE SCALE GENOMIC DNA]</scope>
    <source>
        <strain evidence="3">ATCC 23552 / DSM 43043 / JCM 3097 / NBRC 12989 / 7 KIP</strain>
    </source>
</reference>
<proteinExistence type="predicted"/>
<keyword evidence="3" id="KW-1185">Reference proteome</keyword>